<dbReference type="Gene3D" id="3.40.50.1820">
    <property type="entry name" value="alpha/beta hydrolase"/>
    <property type="match status" value="1"/>
</dbReference>
<gene>
    <name evidence="4" type="ORF">BJB45_20215</name>
</gene>
<protein>
    <recommendedName>
        <fullName evidence="3">AB hydrolase-1 domain-containing protein</fullName>
    </recommendedName>
</protein>
<dbReference type="InterPro" id="IPR000073">
    <property type="entry name" value="AB_hydrolase_1"/>
</dbReference>
<reference evidence="4 5" key="1">
    <citation type="submission" date="2013-08" db="EMBL/GenBank/DDBJ databases">
        <title>draft genome of Halomonas huanghegensis, strain BJGMM-B45T.</title>
        <authorList>
            <person name="Miao C."/>
            <person name="Wan Y."/>
            <person name="Jin W."/>
        </authorList>
    </citation>
    <scope>NUCLEOTIDE SEQUENCE [LARGE SCALE GENOMIC DNA]</scope>
    <source>
        <strain evidence="4 5">BJGMM-B45</strain>
    </source>
</reference>
<evidence type="ECO:0000313" key="5">
    <source>
        <dbReference type="Proteomes" id="UP000019113"/>
    </source>
</evidence>
<dbReference type="PATRIC" id="fig|1178482.3.peg.2495"/>
<dbReference type="KEGG" id="hhu:AR456_20370"/>
<evidence type="ECO:0000313" key="4">
    <source>
        <dbReference type="EMBL" id="ERL50922.1"/>
    </source>
</evidence>
<dbReference type="STRING" id="1178482.AR456_20370"/>
<feature type="domain" description="AB hydrolase-1" evidence="3">
    <location>
        <begin position="51"/>
        <end position="253"/>
    </location>
</feature>
<dbReference type="InterPro" id="IPR051601">
    <property type="entry name" value="Serine_prot/Carboxylest_S33"/>
</dbReference>
<dbReference type="InterPro" id="IPR029058">
    <property type="entry name" value="AB_hydrolase_fold"/>
</dbReference>
<evidence type="ECO:0000256" key="2">
    <source>
        <dbReference type="ARBA" id="ARBA00022801"/>
    </source>
</evidence>
<dbReference type="Pfam" id="PF00561">
    <property type="entry name" value="Abhydrolase_1"/>
    <property type="match status" value="1"/>
</dbReference>
<dbReference type="AlphaFoldDB" id="W1N5R9"/>
<dbReference type="GO" id="GO:0008233">
    <property type="term" value="F:peptidase activity"/>
    <property type="evidence" value="ECO:0007669"/>
    <property type="project" value="InterPro"/>
</dbReference>
<dbReference type="Proteomes" id="UP000019113">
    <property type="component" value="Unassembled WGS sequence"/>
</dbReference>
<sequence>MKAQQPSVPGLDIIDHSIEVPLNWSQPDSGKTIEVFFREVCQPGNRDSELPLLVFLQGGPGGKSPRPTSAGPGWLLEAIKHFRVILPDQRGTGRSSRITGETMAAFADPEQGADYLACFNTHAIVADLEHIRQQVYGGVRWHSLGQSYGGFLTLSYLSSAPQGLEKCYITGGIPGLTPDADEVYRLTWRRVQRKMSAFVARYPEDGQTLNAIADYIARHQPTLPNGDPLTIPRLQSLGLLLGMGDGFERLHWLLEEAFNDDSQQSLNHHFLCDVMALTGFDENPLYAALHEHIYASPDTICDWAAERQRLQLPEFSPSHRPLQLGGEMIHPWMFDEISVLKPFRDAVHCLAQRRLAKPFYDPQQLAANEVPVAALIYFDDMYVDASLSLASAEAIGNLQYWVTNEYEHDGLRQDPSVFTRLMAMIEEA</sequence>
<dbReference type="eggNOG" id="COG0596">
    <property type="taxonomic scope" value="Bacteria"/>
</dbReference>
<dbReference type="PRINTS" id="PR00793">
    <property type="entry name" value="PROAMNOPTASE"/>
</dbReference>
<dbReference type="PANTHER" id="PTHR43248">
    <property type="entry name" value="2-SUCCINYL-6-HYDROXY-2,4-CYCLOHEXADIENE-1-CARBOXYLATE SYNTHASE"/>
    <property type="match status" value="1"/>
</dbReference>
<dbReference type="GO" id="GO:0006508">
    <property type="term" value="P:proteolysis"/>
    <property type="evidence" value="ECO:0007669"/>
    <property type="project" value="InterPro"/>
</dbReference>
<dbReference type="RefSeq" id="WP_021819449.1">
    <property type="nucleotide sequence ID" value="NZ_AVBC01000035.1"/>
</dbReference>
<accession>W1N5R9</accession>
<comment type="similarity">
    <text evidence="1">Belongs to the peptidase S33 family.</text>
</comment>
<dbReference type="EMBL" id="AVBC01000035">
    <property type="protein sequence ID" value="ERL50922.1"/>
    <property type="molecule type" value="Genomic_DNA"/>
</dbReference>
<organism evidence="4 5">
    <name type="scientific">Halomonas huangheensis</name>
    <dbReference type="NCBI Taxonomy" id="1178482"/>
    <lineage>
        <taxon>Bacteria</taxon>
        <taxon>Pseudomonadati</taxon>
        <taxon>Pseudomonadota</taxon>
        <taxon>Gammaproteobacteria</taxon>
        <taxon>Oceanospirillales</taxon>
        <taxon>Halomonadaceae</taxon>
        <taxon>Halomonas</taxon>
    </lineage>
</organism>
<name>W1N5R9_9GAMM</name>
<keyword evidence="2" id="KW-0378">Hydrolase</keyword>
<dbReference type="InterPro" id="IPR002410">
    <property type="entry name" value="Peptidase_S33"/>
</dbReference>
<keyword evidence="5" id="KW-1185">Reference proteome</keyword>
<dbReference type="OrthoDB" id="9796770at2"/>
<dbReference type="SUPFAM" id="SSF53474">
    <property type="entry name" value="alpha/beta-Hydrolases"/>
    <property type="match status" value="1"/>
</dbReference>
<comment type="caution">
    <text evidence="4">The sequence shown here is derived from an EMBL/GenBank/DDBJ whole genome shotgun (WGS) entry which is preliminary data.</text>
</comment>
<evidence type="ECO:0000259" key="3">
    <source>
        <dbReference type="Pfam" id="PF00561"/>
    </source>
</evidence>
<evidence type="ECO:0000256" key="1">
    <source>
        <dbReference type="ARBA" id="ARBA00010088"/>
    </source>
</evidence>
<dbReference type="PANTHER" id="PTHR43248:SF2">
    <property type="entry name" value="PROLYL AMINOPEPTIDASE"/>
    <property type="match status" value="1"/>
</dbReference>
<proteinExistence type="inferred from homology"/>